<dbReference type="PANTHER" id="PTHR43289:SF34">
    <property type="entry name" value="SERINE_THREONINE-PROTEIN KINASE YBDM-RELATED"/>
    <property type="match status" value="1"/>
</dbReference>
<dbReference type="SMART" id="SM00564">
    <property type="entry name" value="PQQ"/>
    <property type="match status" value="7"/>
</dbReference>
<keyword evidence="1" id="KW-0808">Transferase</keyword>
<protein>
    <recommendedName>
        <fullName evidence="6">Protein kinase domain-containing protein</fullName>
    </recommendedName>
</protein>
<gene>
    <name evidence="7" type="ORF">GCM10010191_06120</name>
</gene>
<dbReference type="InterPro" id="IPR002372">
    <property type="entry name" value="PQQ_rpt_dom"/>
</dbReference>
<dbReference type="InterPro" id="IPR015943">
    <property type="entry name" value="WD40/YVTN_repeat-like_dom_sf"/>
</dbReference>
<reference evidence="7 8" key="1">
    <citation type="journal article" date="2019" name="Int. J. Syst. Evol. Microbiol.">
        <title>The Global Catalogue of Microorganisms (GCM) 10K type strain sequencing project: providing services to taxonomists for standard genome sequencing and annotation.</title>
        <authorList>
            <consortium name="The Broad Institute Genomics Platform"/>
            <consortium name="The Broad Institute Genome Sequencing Center for Infectious Disease"/>
            <person name="Wu L."/>
            <person name="Ma J."/>
        </authorList>
    </citation>
    <scope>NUCLEOTIDE SEQUENCE [LARGE SCALE GENOMIC DNA]</scope>
    <source>
        <strain evidence="7 8">JCM 3325</strain>
    </source>
</reference>
<keyword evidence="2 5" id="KW-0547">Nucleotide-binding</keyword>
<evidence type="ECO:0000259" key="6">
    <source>
        <dbReference type="PROSITE" id="PS50011"/>
    </source>
</evidence>
<dbReference type="Gene3D" id="2.40.10.480">
    <property type="match status" value="1"/>
</dbReference>
<evidence type="ECO:0000256" key="5">
    <source>
        <dbReference type="PROSITE-ProRule" id="PRU10141"/>
    </source>
</evidence>
<dbReference type="InterPro" id="IPR011047">
    <property type="entry name" value="Quinoprotein_ADH-like_sf"/>
</dbReference>
<dbReference type="PROSITE" id="PS00108">
    <property type="entry name" value="PROTEIN_KINASE_ST"/>
    <property type="match status" value="1"/>
</dbReference>
<dbReference type="PANTHER" id="PTHR43289">
    <property type="entry name" value="MITOGEN-ACTIVATED PROTEIN KINASE KINASE KINASE 20-RELATED"/>
    <property type="match status" value="1"/>
</dbReference>
<dbReference type="EMBL" id="BAAARW010000002">
    <property type="protein sequence ID" value="GAA2401610.1"/>
    <property type="molecule type" value="Genomic_DNA"/>
</dbReference>
<evidence type="ECO:0000313" key="8">
    <source>
        <dbReference type="Proteomes" id="UP001501231"/>
    </source>
</evidence>
<evidence type="ECO:0000256" key="1">
    <source>
        <dbReference type="ARBA" id="ARBA00022679"/>
    </source>
</evidence>
<evidence type="ECO:0000256" key="4">
    <source>
        <dbReference type="ARBA" id="ARBA00022840"/>
    </source>
</evidence>
<dbReference type="RefSeq" id="WP_344586797.1">
    <property type="nucleotide sequence ID" value="NZ_BAAARW010000002.1"/>
</dbReference>
<dbReference type="SMART" id="SM00220">
    <property type="entry name" value="S_TKc"/>
    <property type="match status" value="1"/>
</dbReference>
<dbReference type="SUPFAM" id="SSF50998">
    <property type="entry name" value="Quinoprotein alcohol dehydrogenase-like"/>
    <property type="match status" value="2"/>
</dbReference>
<dbReference type="InterPro" id="IPR000719">
    <property type="entry name" value="Prot_kinase_dom"/>
</dbReference>
<sequence length="725" mass="73977">MPATRPADPKRVGPYRVTGRLGAGGMGQVLLARSPGGRAVAVKIIHPALADEPNFRSRFRREVTAARAVDGAYTAAVLDADPDAPQPWLATAFLPGLSLQDAVAAHGPLPAPAARALGAGLAEALLSIHRAGVVHRDLKPANVMLTPAGPRVIDFGIARASDASALTRTGATLGTPAYMSPEQASGEPAGPAADVFSLGAVLTYALTGSGPFGGGAVHEVIYRVIHLQPDLSAIGDPGLRVLIASCLDKDPARRPDPGQLLRSLAGGAAAPPDGTHWLPPQVAHAVAQRGAEPVSRGPGRRTFLALGAGGAAVLLTAGGGTAGVLLARDDSPLRWTFDLPGDLTVRGGTMAAAGTVLAVGAERGDARTFAFDPRTGERRWEGAFSATQGSPLAVVGGTGLVCDIGGLSTALTGFDIATGRRLWSAGLSTFATAPVPVAAAGAFCLAGSDGTGSYGLFAFDAATGRQRWRYRSEMVQGNVAQAGGTCYFADQGGFLYAVDAATGGARWRRRVAERLPATTPAVAGGVVTLVAGDGSVHAFDAATGRPRWRQADAPDGGAGPPSAELGVLPPLMAGDAVYVGGQTGLTVLDARTGRQRWRFGTASAVGSAAFQEHRTPVLGRGLAFLADGQETLTALEAATGRVRWRRTVGKGFGERPMIAGNVVFHAGVDGVHGFDLVTGRPRYRLGKDDVPEDSMSSAKGLSALGSTVYCTVGSTLVCALRPPGD</sequence>
<dbReference type="PROSITE" id="PS00107">
    <property type="entry name" value="PROTEIN_KINASE_ATP"/>
    <property type="match status" value="1"/>
</dbReference>
<dbReference type="Pfam" id="PF00069">
    <property type="entry name" value="Pkinase"/>
    <property type="match status" value="1"/>
</dbReference>
<evidence type="ECO:0000256" key="3">
    <source>
        <dbReference type="ARBA" id="ARBA00022777"/>
    </source>
</evidence>
<dbReference type="PROSITE" id="PS50011">
    <property type="entry name" value="PROTEIN_KINASE_DOM"/>
    <property type="match status" value="1"/>
</dbReference>
<dbReference type="Pfam" id="PF13360">
    <property type="entry name" value="PQQ_2"/>
    <property type="match status" value="1"/>
</dbReference>
<dbReference type="CDD" id="cd14014">
    <property type="entry name" value="STKc_PknB_like"/>
    <property type="match status" value="1"/>
</dbReference>
<feature type="binding site" evidence="5">
    <location>
        <position position="43"/>
    </location>
    <ligand>
        <name>ATP</name>
        <dbReference type="ChEBI" id="CHEBI:30616"/>
    </ligand>
</feature>
<evidence type="ECO:0000256" key="2">
    <source>
        <dbReference type="ARBA" id="ARBA00022741"/>
    </source>
</evidence>
<keyword evidence="4 5" id="KW-0067">ATP-binding</keyword>
<dbReference type="InterPro" id="IPR011009">
    <property type="entry name" value="Kinase-like_dom_sf"/>
</dbReference>
<proteinExistence type="predicted"/>
<dbReference type="InterPro" id="IPR018391">
    <property type="entry name" value="PQQ_b-propeller_rpt"/>
</dbReference>
<dbReference type="Gene3D" id="3.30.200.20">
    <property type="entry name" value="Phosphorylase Kinase, domain 1"/>
    <property type="match status" value="1"/>
</dbReference>
<feature type="domain" description="Protein kinase" evidence="6">
    <location>
        <begin position="15"/>
        <end position="278"/>
    </location>
</feature>
<keyword evidence="3" id="KW-0418">Kinase</keyword>
<evidence type="ECO:0000313" key="7">
    <source>
        <dbReference type="EMBL" id="GAA2401610.1"/>
    </source>
</evidence>
<comment type="caution">
    <text evidence="7">The sequence shown here is derived from an EMBL/GenBank/DDBJ whole genome shotgun (WGS) entry which is preliminary data.</text>
</comment>
<dbReference type="InterPro" id="IPR017441">
    <property type="entry name" value="Protein_kinase_ATP_BS"/>
</dbReference>
<organism evidence="7 8">
    <name type="scientific">Actinomadura vinacea</name>
    <dbReference type="NCBI Taxonomy" id="115336"/>
    <lineage>
        <taxon>Bacteria</taxon>
        <taxon>Bacillati</taxon>
        <taxon>Actinomycetota</taxon>
        <taxon>Actinomycetes</taxon>
        <taxon>Streptosporangiales</taxon>
        <taxon>Thermomonosporaceae</taxon>
        <taxon>Actinomadura</taxon>
    </lineage>
</organism>
<dbReference type="Gene3D" id="2.130.10.10">
    <property type="entry name" value="YVTN repeat-like/Quinoprotein amine dehydrogenase"/>
    <property type="match status" value="2"/>
</dbReference>
<dbReference type="Gene3D" id="1.10.510.10">
    <property type="entry name" value="Transferase(Phosphotransferase) domain 1"/>
    <property type="match status" value="1"/>
</dbReference>
<dbReference type="SUPFAM" id="SSF56112">
    <property type="entry name" value="Protein kinase-like (PK-like)"/>
    <property type="match status" value="1"/>
</dbReference>
<dbReference type="Proteomes" id="UP001501231">
    <property type="component" value="Unassembled WGS sequence"/>
</dbReference>
<dbReference type="InterPro" id="IPR008271">
    <property type="entry name" value="Ser/Thr_kinase_AS"/>
</dbReference>
<accession>A0ABN3IDD1</accession>
<name>A0ABN3IDD1_9ACTN</name>
<keyword evidence="8" id="KW-1185">Reference proteome</keyword>